<dbReference type="AlphaFoldDB" id="A0AA41QQC3"/>
<dbReference type="RefSeq" id="WP_281737045.1">
    <property type="nucleotide sequence ID" value="NZ_JAKETQ010000003.1"/>
</dbReference>
<gene>
    <name evidence="1" type="ORF">ML536_19760</name>
</gene>
<sequence>MSKHLGLIVPPAAGLVPPDAAIVYPGQSFLAEGLGLGEMTNRGYDSVIASVGAAARRLAERGAQVIALMGTSLSFYRGPDFNAALEQEIADSSGLPALTMSSAILDAISHLGVRRLAVATAYRDEVNDALLRFLEAAGLEALSLEHLGIASIDEVHAVGEDEVTELAQRALAAAPDAEAVLISCGGLATRAAVRTIETDAGIPVISSPLAGLWATMHAAGLDPRAQGIGRLFETAPAH</sequence>
<name>A0AA41QQC3_9HYPH</name>
<keyword evidence="2" id="KW-1185">Reference proteome</keyword>
<dbReference type="Proteomes" id="UP001156140">
    <property type="component" value="Unassembled WGS sequence"/>
</dbReference>
<protein>
    <submittedName>
        <fullName evidence="1">Aspartate/glutamate racemase family protein</fullName>
    </submittedName>
</protein>
<dbReference type="Gene3D" id="3.40.50.12500">
    <property type="match status" value="1"/>
</dbReference>
<evidence type="ECO:0000313" key="1">
    <source>
        <dbReference type="EMBL" id="MCI0129076.1"/>
    </source>
</evidence>
<comment type="caution">
    <text evidence="1">The sequence shown here is derived from an EMBL/GenBank/DDBJ whole genome shotgun (WGS) entry which is preliminary data.</text>
</comment>
<proteinExistence type="predicted"/>
<dbReference type="EMBL" id="JALAZD010000003">
    <property type="protein sequence ID" value="MCI0129076.1"/>
    <property type="molecule type" value="Genomic_DNA"/>
</dbReference>
<dbReference type="PANTHER" id="PTHR40267">
    <property type="entry name" value="BLR3294 PROTEIN"/>
    <property type="match status" value="1"/>
</dbReference>
<dbReference type="InterPro" id="IPR053714">
    <property type="entry name" value="Iso_Racemase_Enz_sf"/>
</dbReference>
<accession>A0AA41QQC3</accession>
<dbReference type="InterPro" id="IPR026286">
    <property type="entry name" value="MaiA/AMDase"/>
</dbReference>
<organism evidence="1 2">
    <name type="scientific">Paradevosia shaoguanensis</name>
    <dbReference type="NCBI Taxonomy" id="1335043"/>
    <lineage>
        <taxon>Bacteria</taxon>
        <taxon>Pseudomonadati</taxon>
        <taxon>Pseudomonadota</taxon>
        <taxon>Alphaproteobacteria</taxon>
        <taxon>Hyphomicrobiales</taxon>
        <taxon>Devosiaceae</taxon>
        <taxon>Paradevosia</taxon>
    </lineage>
</organism>
<evidence type="ECO:0000313" key="2">
    <source>
        <dbReference type="Proteomes" id="UP001156140"/>
    </source>
</evidence>
<dbReference type="Pfam" id="PF17645">
    <property type="entry name" value="Amdase"/>
    <property type="match status" value="1"/>
</dbReference>
<dbReference type="PANTHER" id="PTHR40267:SF1">
    <property type="entry name" value="BLR3294 PROTEIN"/>
    <property type="match status" value="1"/>
</dbReference>
<reference evidence="1" key="1">
    <citation type="submission" date="2022-03" db="EMBL/GenBank/DDBJ databases">
        <title>The complete genome sequence of a Methyloterrigena soli.</title>
        <authorList>
            <person name="Zi Z."/>
        </authorList>
    </citation>
    <scope>NUCLEOTIDE SEQUENCE</scope>
    <source>
        <strain evidence="1">M48</strain>
    </source>
</reference>